<evidence type="ECO:0000313" key="3">
    <source>
        <dbReference type="RefSeq" id="XP_012931585.1"/>
    </source>
</evidence>
<dbReference type="KEGG" id="hgl:106010332"/>
<evidence type="ECO:0000313" key="2">
    <source>
        <dbReference type="Proteomes" id="UP000694906"/>
    </source>
</evidence>
<feature type="compositionally biased region" description="Gly residues" evidence="1">
    <location>
        <begin position="89"/>
        <end position="109"/>
    </location>
</feature>
<organism evidence="2 3">
    <name type="scientific">Heterocephalus glaber</name>
    <name type="common">Naked mole rat</name>
    <dbReference type="NCBI Taxonomy" id="10181"/>
    <lineage>
        <taxon>Eukaryota</taxon>
        <taxon>Metazoa</taxon>
        <taxon>Chordata</taxon>
        <taxon>Craniata</taxon>
        <taxon>Vertebrata</taxon>
        <taxon>Euteleostomi</taxon>
        <taxon>Mammalia</taxon>
        <taxon>Eutheria</taxon>
        <taxon>Euarchontoglires</taxon>
        <taxon>Glires</taxon>
        <taxon>Rodentia</taxon>
        <taxon>Hystricomorpha</taxon>
        <taxon>Bathyergidae</taxon>
        <taxon>Heterocephalus</taxon>
    </lineage>
</organism>
<keyword evidence="2" id="KW-1185">Reference proteome</keyword>
<dbReference type="AlphaFoldDB" id="A0AAX6R1H7"/>
<proteinExistence type="predicted"/>
<sequence length="290" mass="29418">MGISGTWRSNSVPSPSLTHRPTRGTLSPSWGGETPDSWRALRPALGGVRVALKAPSRRGAGPFPGSAERAKPRARASQGAARRGHRCGGRGGAGRGQVRGAGAGRGGARLGPARGGPDRPRAASGEPGSARPGPARPAPPPIASPASFPLRASLLCPHPGRRTQLGRARGSGSPRPTPPSPGSHRPRTLLIPLSLPGARGCRSRGLGIAVVPVVQGRARAPPPRTGLNRTGPSEPRAKPGDPAPSRPRDSSSRAGTCPASPRPPCARVTCGLGAPSPPDPEPGGDRRGFL</sequence>
<feature type="region of interest" description="Disordered" evidence="1">
    <location>
        <begin position="1"/>
        <end position="290"/>
    </location>
</feature>
<dbReference type="GeneID" id="106010332"/>
<feature type="compositionally biased region" description="Low complexity" evidence="1">
    <location>
        <begin position="122"/>
        <end position="133"/>
    </location>
</feature>
<gene>
    <name evidence="3" type="primary">LOC106010332</name>
</gene>
<accession>A0AAX6R1H7</accession>
<feature type="compositionally biased region" description="Polar residues" evidence="1">
    <location>
        <begin position="1"/>
        <end position="28"/>
    </location>
</feature>
<name>A0AAX6R1H7_HETGA</name>
<dbReference type="RefSeq" id="XP_012931585.1">
    <property type="nucleotide sequence ID" value="XM_013076131.1"/>
</dbReference>
<reference evidence="3" key="1">
    <citation type="submission" date="2025-08" db="UniProtKB">
        <authorList>
            <consortium name="RefSeq"/>
        </authorList>
    </citation>
    <scope>IDENTIFICATION</scope>
</reference>
<feature type="compositionally biased region" description="Pro residues" evidence="1">
    <location>
        <begin position="134"/>
        <end position="143"/>
    </location>
</feature>
<protein>
    <submittedName>
        <fullName evidence="3">Basic proline-rich protein-like</fullName>
    </submittedName>
</protein>
<dbReference type="Proteomes" id="UP000694906">
    <property type="component" value="Unplaced"/>
</dbReference>
<evidence type="ECO:0000256" key="1">
    <source>
        <dbReference type="SAM" id="MobiDB-lite"/>
    </source>
</evidence>